<dbReference type="OrthoDB" id="100605at2"/>
<dbReference type="GO" id="GO:0005737">
    <property type="term" value="C:cytoplasm"/>
    <property type="evidence" value="ECO:0007669"/>
    <property type="project" value="UniProtKB-SubCell"/>
</dbReference>
<dbReference type="GO" id="GO:0006508">
    <property type="term" value="P:proteolysis"/>
    <property type="evidence" value="ECO:0007669"/>
    <property type="project" value="UniProtKB-KW"/>
</dbReference>
<dbReference type="InterPro" id="IPR014782">
    <property type="entry name" value="Peptidase_M1_dom"/>
</dbReference>
<evidence type="ECO:0000256" key="15">
    <source>
        <dbReference type="PIRSR" id="PIRSR634015-3"/>
    </source>
</evidence>
<feature type="active site" description="Proton donor" evidence="14">
    <location>
        <position position="360"/>
    </location>
</feature>
<dbReference type="EC" id="3.4.11.2" evidence="4"/>
<dbReference type="Pfam" id="PF17900">
    <property type="entry name" value="Peptidase_M1_N"/>
    <property type="match status" value="1"/>
</dbReference>
<evidence type="ECO:0000256" key="3">
    <source>
        <dbReference type="ARBA" id="ARBA00010136"/>
    </source>
</evidence>
<feature type="binding site" evidence="15">
    <location>
        <position position="288"/>
    </location>
    <ligand>
        <name>Zn(2+)</name>
        <dbReference type="ChEBI" id="CHEBI:29105"/>
        <note>catalytic</note>
    </ligand>
</feature>
<dbReference type="AlphaFoldDB" id="A0A0M2HVY0"/>
<comment type="catalytic activity">
    <reaction evidence="1">
        <text>Release of an N-terminal amino acid, Xaa-|-Yaa- from a peptide, amide or arylamide. Xaa is preferably Ala, but may be most amino acids including Pro (slow action). When a terminal hydrophobic residue is followed by a prolyl residue, the two may be released as an intact Xaa-Pro dipeptide.</text>
        <dbReference type="EC" id="3.4.11.2"/>
    </reaction>
</comment>
<dbReference type="InterPro" id="IPR001930">
    <property type="entry name" value="Peptidase_M1"/>
</dbReference>
<dbReference type="RefSeq" id="WP_082062012.1">
    <property type="nucleotide sequence ID" value="NZ_JYJB01000005.1"/>
</dbReference>
<comment type="similarity">
    <text evidence="3">Belongs to the peptidase M1 family.</text>
</comment>
<gene>
    <name evidence="18" type="primary">pepN_1</name>
    <name evidence="18" type="ORF">RS84_00710</name>
</gene>
<keyword evidence="9 18" id="KW-0378">Hydrolase</keyword>
<name>A0A0M2HVY0_9MICO</name>
<evidence type="ECO:0000256" key="4">
    <source>
        <dbReference type="ARBA" id="ARBA00012564"/>
    </source>
</evidence>
<dbReference type="PRINTS" id="PR00756">
    <property type="entry name" value="ALADIPTASE"/>
</dbReference>
<evidence type="ECO:0000256" key="6">
    <source>
        <dbReference type="ARBA" id="ARBA00022490"/>
    </source>
</evidence>
<dbReference type="PATRIC" id="fig|273678.4.peg.702"/>
<keyword evidence="11" id="KW-0482">Metalloprotease</keyword>
<evidence type="ECO:0000313" key="19">
    <source>
        <dbReference type="Proteomes" id="UP000033900"/>
    </source>
</evidence>
<dbReference type="GO" id="GO:0008237">
    <property type="term" value="F:metallopeptidase activity"/>
    <property type="evidence" value="ECO:0007669"/>
    <property type="project" value="UniProtKB-KW"/>
</dbReference>
<keyword evidence="6" id="KW-0963">Cytoplasm</keyword>
<dbReference type="Proteomes" id="UP000033900">
    <property type="component" value="Unassembled WGS sequence"/>
</dbReference>
<feature type="binding site" evidence="15">
    <location>
        <position position="284"/>
    </location>
    <ligand>
        <name>Zn(2+)</name>
        <dbReference type="ChEBI" id="CHEBI:29105"/>
        <note>catalytic</note>
    </ligand>
</feature>
<dbReference type="InterPro" id="IPR034015">
    <property type="entry name" value="M1_LTA4H"/>
</dbReference>
<sequence>MNVDPYTPHAGDARIRVEHYDLDLDYKLSTNRLTATAVIDVRVAQETAAFGLDLVGLRAKKVRVEGIPKAGFSQTDRKLKISLGAPVEAGTVLQVSIDYAGAPKPRRTRWGALGWEELEDGLLIASQPTGAPTWFPCNDVPYDKATYRLRVVTDPGYAVVGSVPAARSTSKGRAVWDFDIAVPTATYLMTLQIGQYAQERMPLGTVSGRLFFPRALTARVHADLEDLARMMTVFEEAFGPYPFAEYTVVVTPDELEIPLEALASAIFGANHIDGEHGLERLIAHELAHQWFGNSVGVARWQDIWLNEGFACYAEWIWSEASGGPTAHAKALAHHARLADLDQDVVLADPGADAMFDDRVYKRGALTLHALRLTVGDQTFFEILRSWTSSRAHATATTADFVELATRAGGAELDALLSRWLDDPALPPLPAGPANVEAAPLTGPILGLGGSAGLDRSRR</sequence>
<comment type="subcellular location">
    <subcellularLocation>
        <location evidence="2">Cytoplasm</location>
    </subcellularLocation>
</comment>
<keyword evidence="7" id="KW-0645">Protease</keyword>
<dbReference type="EMBL" id="JYJB01000005">
    <property type="protein sequence ID" value="KJL49080.1"/>
    <property type="molecule type" value="Genomic_DNA"/>
</dbReference>
<dbReference type="Gene3D" id="1.10.390.10">
    <property type="entry name" value="Neutral Protease Domain 2"/>
    <property type="match status" value="1"/>
</dbReference>
<proteinExistence type="inferred from homology"/>
<feature type="domain" description="Aminopeptidase N-like N-terminal" evidence="17">
    <location>
        <begin position="18"/>
        <end position="188"/>
    </location>
</feature>
<evidence type="ECO:0000256" key="8">
    <source>
        <dbReference type="ARBA" id="ARBA00022723"/>
    </source>
</evidence>
<evidence type="ECO:0000256" key="9">
    <source>
        <dbReference type="ARBA" id="ARBA00022801"/>
    </source>
</evidence>
<keyword evidence="10 15" id="KW-0862">Zinc</keyword>
<dbReference type="InterPro" id="IPR027268">
    <property type="entry name" value="Peptidase_M4/M1_CTD_sf"/>
</dbReference>
<evidence type="ECO:0000256" key="14">
    <source>
        <dbReference type="PIRSR" id="PIRSR634015-1"/>
    </source>
</evidence>
<comment type="caution">
    <text evidence="18">The sequence shown here is derived from an EMBL/GenBank/DDBJ whole genome shotgun (WGS) entry which is preliminary data.</text>
</comment>
<feature type="domain" description="Peptidase M1 membrane alanine aminopeptidase" evidence="16">
    <location>
        <begin position="224"/>
        <end position="419"/>
    </location>
</feature>
<dbReference type="PANTHER" id="PTHR45726">
    <property type="entry name" value="LEUKOTRIENE A-4 HYDROLASE"/>
    <property type="match status" value="1"/>
</dbReference>
<evidence type="ECO:0000256" key="12">
    <source>
        <dbReference type="ARBA" id="ARBA00029811"/>
    </source>
</evidence>
<evidence type="ECO:0000259" key="17">
    <source>
        <dbReference type="Pfam" id="PF17900"/>
    </source>
</evidence>
<keyword evidence="19" id="KW-1185">Reference proteome</keyword>
<reference evidence="18 19" key="1">
    <citation type="submission" date="2015-02" db="EMBL/GenBank/DDBJ databases">
        <title>Draft genome sequences of ten Microbacterium spp. with emphasis on heavy metal contaminated environments.</title>
        <authorList>
            <person name="Corretto E."/>
        </authorList>
    </citation>
    <scope>NUCLEOTIDE SEQUENCE [LARGE SCALE GENOMIC DNA]</scope>
    <source>
        <strain evidence="18 19">SA35</strain>
    </source>
</reference>
<evidence type="ECO:0000256" key="13">
    <source>
        <dbReference type="ARBA" id="ARBA00031533"/>
    </source>
</evidence>
<keyword evidence="18" id="KW-0031">Aminopeptidase</keyword>
<feature type="active site" description="Proton acceptor" evidence="14">
    <location>
        <position position="285"/>
    </location>
</feature>
<evidence type="ECO:0000256" key="7">
    <source>
        <dbReference type="ARBA" id="ARBA00022670"/>
    </source>
</evidence>
<dbReference type="SUPFAM" id="SSF55486">
    <property type="entry name" value="Metalloproteases ('zincins'), catalytic domain"/>
    <property type="match status" value="1"/>
</dbReference>
<feature type="binding site" evidence="15">
    <location>
        <position position="307"/>
    </location>
    <ligand>
        <name>Zn(2+)</name>
        <dbReference type="ChEBI" id="CHEBI:29105"/>
        <note>catalytic</note>
    </ligand>
</feature>
<evidence type="ECO:0000256" key="10">
    <source>
        <dbReference type="ARBA" id="ARBA00022833"/>
    </source>
</evidence>
<organism evidence="18 19">
    <name type="scientific">Microbacterium hydrocarbonoxydans</name>
    <dbReference type="NCBI Taxonomy" id="273678"/>
    <lineage>
        <taxon>Bacteria</taxon>
        <taxon>Bacillati</taxon>
        <taxon>Actinomycetota</taxon>
        <taxon>Actinomycetes</taxon>
        <taxon>Micrococcales</taxon>
        <taxon>Microbacteriaceae</taxon>
        <taxon>Microbacterium</taxon>
    </lineage>
</organism>
<evidence type="ECO:0000256" key="1">
    <source>
        <dbReference type="ARBA" id="ARBA00000098"/>
    </source>
</evidence>
<dbReference type="STRING" id="273678.RS84_00710"/>
<comment type="cofactor">
    <cofactor evidence="15">
        <name>Zn(2+)</name>
        <dbReference type="ChEBI" id="CHEBI:29105"/>
    </cofactor>
    <text evidence="15">Binds 1 zinc ion per subunit.</text>
</comment>
<protein>
    <recommendedName>
        <fullName evidence="5">Aminopeptidase N</fullName>
        <ecNumber evidence="4">3.4.11.2</ecNumber>
    </recommendedName>
    <alternativeName>
        <fullName evidence="12">Alanine aminopeptidase</fullName>
    </alternativeName>
    <alternativeName>
        <fullName evidence="13">Lysyl aminopeptidase</fullName>
    </alternativeName>
</protein>
<dbReference type="Gene3D" id="2.60.40.1730">
    <property type="entry name" value="tricorn interacting facor f3 domain"/>
    <property type="match status" value="1"/>
</dbReference>
<evidence type="ECO:0000313" key="18">
    <source>
        <dbReference type="EMBL" id="KJL49080.1"/>
    </source>
</evidence>
<dbReference type="PANTHER" id="PTHR45726:SF3">
    <property type="entry name" value="LEUKOTRIENE A-4 HYDROLASE"/>
    <property type="match status" value="1"/>
</dbReference>
<evidence type="ECO:0000256" key="2">
    <source>
        <dbReference type="ARBA" id="ARBA00004496"/>
    </source>
</evidence>
<dbReference type="GO" id="GO:0016285">
    <property type="term" value="F:alanyl aminopeptidase activity"/>
    <property type="evidence" value="ECO:0007669"/>
    <property type="project" value="UniProtKB-EC"/>
</dbReference>
<dbReference type="CDD" id="cd09603">
    <property type="entry name" value="M1_APN_like"/>
    <property type="match status" value="1"/>
</dbReference>
<evidence type="ECO:0000256" key="5">
    <source>
        <dbReference type="ARBA" id="ARBA00015611"/>
    </source>
</evidence>
<keyword evidence="8 15" id="KW-0479">Metal-binding</keyword>
<evidence type="ECO:0000259" key="16">
    <source>
        <dbReference type="Pfam" id="PF01433"/>
    </source>
</evidence>
<dbReference type="SUPFAM" id="SSF63737">
    <property type="entry name" value="Leukotriene A4 hydrolase N-terminal domain"/>
    <property type="match status" value="1"/>
</dbReference>
<dbReference type="InterPro" id="IPR045357">
    <property type="entry name" value="Aminopeptidase_N-like_N"/>
</dbReference>
<evidence type="ECO:0000256" key="11">
    <source>
        <dbReference type="ARBA" id="ARBA00023049"/>
    </source>
</evidence>
<dbReference type="GO" id="GO:0008270">
    <property type="term" value="F:zinc ion binding"/>
    <property type="evidence" value="ECO:0007669"/>
    <property type="project" value="InterPro"/>
</dbReference>
<accession>A0A0M2HVY0</accession>
<dbReference type="InterPro" id="IPR042097">
    <property type="entry name" value="Aminopeptidase_N-like_N_sf"/>
</dbReference>
<dbReference type="Pfam" id="PF01433">
    <property type="entry name" value="Peptidase_M1"/>
    <property type="match status" value="1"/>
</dbReference>